<dbReference type="PANTHER" id="PTHR37542:SF3">
    <property type="entry name" value="PRION-INHIBITION AND PROPAGATION HELO DOMAIN-CONTAINING PROTEIN"/>
    <property type="match status" value="1"/>
</dbReference>
<evidence type="ECO:0000313" key="2">
    <source>
        <dbReference type="EMBL" id="RGP81064.1"/>
    </source>
</evidence>
<dbReference type="GO" id="GO:0005524">
    <property type="term" value="F:ATP binding"/>
    <property type="evidence" value="ECO:0007669"/>
    <property type="project" value="InterPro"/>
</dbReference>
<proteinExistence type="predicted"/>
<dbReference type="PANTHER" id="PTHR37542">
    <property type="entry name" value="HELO DOMAIN-CONTAINING PROTEIN-RELATED"/>
    <property type="match status" value="1"/>
</dbReference>
<dbReference type="OrthoDB" id="1911848at2759"/>
<dbReference type="AlphaFoldDB" id="A0A395T8H5"/>
<dbReference type="Pfam" id="PF14479">
    <property type="entry name" value="HeLo"/>
    <property type="match status" value="1"/>
</dbReference>
<dbReference type="InterPro" id="IPR011009">
    <property type="entry name" value="Kinase-like_dom_sf"/>
</dbReference>
<organism evidence="2 3">
    <name type="scientific">Fusarium longipes</name>
    <dbReference type="NCBI Taxonomy" id="694270"/>
    <lineage>
        <taxon>Eukaryota</taxon>
        <taxon>Fungi</taxon>
        <taxon>Dikarya</taxon>
        <taxon>Ascomycota</taxon>
        <taxon>Pezizomycotina</taxon>
        <taxon>Sordariomycetes</taxon>
        <taxon>Hypocreomycetidae</taxon>
        <taxon>Hypocreales</taxon>
        <taxon>Nectriaceae</taxon>
        <taxon>Fusarium</taxon>
    </lineage>
</organism>
<dbReference type="InterPro" id="IPR000719">
    <property type="entry name" value="Prot_kinase_dom"/>
</dbReference>
<comment type="caution">
    <text evidence="2">The sequence shown here is derived from an EMBL/GenBank/DDBJ whole genome shotgun (WGS) entry which is preliminary data.</text>
</comment>
<keyword evidence="2" id="KW-0640">Prion</keyword>
<dbReference type="Gene3D" id="1.20.120.1020">
    <property type="entry name" value="Prion-inhibition and propagation, HeLo domain"/>
    <property type="match status" value="1"/>
</dbReference>
<evidence type="ECO:0000259" key="1">
    <source>
        <dbReference type="PROSITE" id="PS50011"/>
    </source>
</evidence>
<evidence type="ECO:0000313" key="3">
    <source>
        <dbReference type="Proteomes" id="UP000266234"/>
    </source>
</evidence>
<dbReference type="Gene3D" id="1.10.510.10">
    <property type="entry name" value="Transferase(Phosphotransferase) domain 1"/>
    <property type="match status" value="1"/>
</dbReference>
<gene>
    <name evidence="2" type="ORF">FLONG3_853</name>
</gene>
<keyword evidence="3" id="KW-1185">Reference proteome</keyword>
<dbReference type="GO" id="GO:0004672">
    <property type="term" value="F:protein kinase activity"/>
    <property type="evidence" value="ECO:0007669"/>
    <property type="project" value="InterPro"/>
</dbReference>
<keyword evidence="2" id="KW-0034">Amyloid</keyword>
<feature type="domain" description="Protein kinase" evidence="1">
    <location>
        <begin position="223"/>
        <end position="553"/>
    </location>
</feature>
<dbReference type="InterPro" id="IPR029498">
    <property type="entry name" value="HeLo_dom"/>
</dbReference>
<dbReference type="Proteomes" id="UP000266234">
    <property type="component" value="Unassembled WGS sequence"/>
</dbReference>
<dbReference type="PROSITE" id="PS50011">
    <property type="entry name" value="PROTEIN_KINASE_DOM"/>
    <property type="match status" value="1"/>
</dbReference>
<name>A0A395T8H5_9HYPO</name>
<protein>
    <submittedName>
        <fullName evidence="2">Prion-inhibition and propagation-domain-containing</fullName>
    </submittedName>
</protein>
<accession>A0A395T8H5</accession>
<dbReference type="STRING" id="694270.A0A395T8H5"/>
<sequence>MSVDPLGATLGILGLAGTVLDLMQYGFVAKDREELVRLQADKLRMESALFHLWTENVFLNRSRDQPDDQVQVFSPMFCGVIEGILEKIRSLFSESQRLFAEDNGSTLVPLTGVQIGQGSNSSTRLYQYLSRQGVRPQNPIRWAVRDAQKFDQLVTDIAYFRQGLWSMLPPDQERLKAQILIQSIPNQGLVTDINVRSIENLAQPAQQSSTIDTNILELVPSTLRLRQQISHPGTQKRLIRDAKYKHPMPRSMKRWATEISSEMFDLSGQQILVEWISFGQEANVSEAELDVIEFSNLLYCLEVHPNVHFARCLGYVKDYHIDGLRFGLVLHLPVLQNPSQHLTLHEAITSVKRPLPELGCRFTLALSLAQSVFQLLSSGWFHKGICSHNVLLDPLAKAKGSDYINDLTGSVLVGFEFSRLNQRSKPSRRHIETQGWDLYRHPQAVSSKWYSEEYLQRGYMAEYDIYSLGVILAELGLWRTAESLESSAKSRQSVASSPWTDEDFAPDLLRRIQSELPGLVGIRFTEVVKWCLSVEPIDAVSVAERLTEMEEYVLAELTRLTR</sequence>
<dbReference type="SUPFAM" id="SSF56112">
    <property type="entry name" value="Protein kinase-like (PK-like)"/>
    <property type="match status" value="1"/>
</dbReference>
<dbReference type="EMBL" id="PXOG01000016">
    <property type="protein sequence ID" value="RGP81064.1"/>
    <property type="molecule type" value="Genomic_DNA"/>
</dbReference>
<reference evidence="2 3" key="1">
    <citation type="journal article" date="2018" name="PLoS Pathog.">
        <title>Evolution of structural diversity of trichothecenes, a family of toxins produced by plant pathogenic and entomopathogenic fungi.</title>
        <authorList>
            <person name="Proctor R.H."/>
            <person name="McCormick S.P."/>
            <person name="Kim H.S."/>
            <person name="Cardoza R.E."/>
            <person name="Stanley A.M."/>
            <person name="Lindo L."/>
            <person name="Kelly A."/>
            <person name="Brown D.W."/>
            <person name="Lee T."/>
            <person name="Vaughan M.M."/>
            <person name="Alexander N.J."/>
            <person name="Busman M."/>
            <person name="Gutierrez S."/>
        </authorList>
    </citation>
    <scope>NUCLEOTIDE SEQUENCE [LARGE SCALE GENOMIC DNA]</scope>
    <source>
        <strain evidence="2 3">NRRL 20695</strain>
    </source>
</reference>
<dbReference type="InterPro" id="IPR038305">
    <property type="entry name" value="HeLo_sf"/>
</dbReference>